<organism evidence="2">
    <name type="scientific">Laccaria bicolor (strain S238N-H82 / ATCC MYA-4686)</name>
    <name type="common">Bicoloured deceiver</name>
    <name type="synonym">Laccaria laccata var. bicolor</name>
    <dbReference type="NCBI Taxonomy" id="486041"/>
    <lineage>
        <taxon>Eukaryota</taxon>
        <taxon>Fungi</taxon>
        <taxon>Dikarya</taxon>
        <taxon>Basidiomycota</taxon>
        <taxon>Agaricomycotina</taxon>
        <taxon>Agaricomycetes</taxon>
        <taxon>Agaricomycetidae</taxon>
        <taxon>Agaricales</taxon>
        <taxon>Agaricineae</taxon>
        <taxon>Hydnangiaceae</taxon>
        <taxon>Laccaria</taxon>
    </lineage>
</organism>
<proteinExistence type="predicted"/>
<dbReference type="Proteomes" id="UP000001194">
    <property type="component" value="Unassembled WGS sequence"/>
</dbReference>
<sequence>MPRRGVFVVRNSTGDPYLPAMSLGTSATLPLLRLNLLRIHSISRYKLLAFQAAAKRAHVKISVAGCVNVA</sequence>
<dbReference type="HOGENOM" id="CLU_2758217_0_0_1"/>
<dbReference type="RefSeq" id="XP_001886829.1">
    <property type="nucleotide sequence ID" value="XM_001886794.1"/>
</dbReference>
<evidence type="ECO:0000313" key="2">
    <source>
        <dbReference type="Proteomes" id="UP000001194"/>
    </source>
</evidence>
<keyword evidence="2" id="KW-1185">Reference proteome</keyword>
<gene>
    <name evidence="1" type="ORF">LACBIDRAFT_309488</name>
</gene>
<protein>
    <submittedName>
        <fullName evidence="1">Predicted protein</fullName>
    </submittedName>
</protein>
<dbReference type="EMBL" id="DS547130">
    <property type="protein sequence ID" value="EDR02466.1"/>
    <property type="molecule type" value="Genomic_DNA"/>
</dbReference>
<accession>B0DSF4</accession>
<dbReference type="GeneID" id="6082557"/>
<dbReference type="AlphaFoldDB" id="B0DSF4"/>
<evidence type="ECO:0000313" key="1">
    <source>
        <dbReference type="EMBL" id="EDR02466.1"/>
    </source>
</evidence>
<dbReference type="InParanoid" id="B0DSF4"/>
<reference evidence="1 2" key="1">
    <citation type="journal article" date="2008" name="Nature">
        <title>The genome of Laccaria bicolor provides insights into mycorrhizal symbiosis.</title>
        <authorList>
            <person name="Martin F."/>
            <person name="Aerts A."/>
            <person name="Ahren D."/>
            <person name="Brun A."/>
            <person name="Danchin E.G.J."/>
            <person name="Duchaussoy F."/>
            <person name="Gibon J."/>
            <person name="Kohler A."/>
            <person name="Lindquist E."/>
            <person name="Pereda V."/>
            <person name="Salamov A."/>
            <person name="Shapiro H.J."/>
            <person name="Wuyts J."/>
            <person name="Blaudez D."/>
            <person name="Buee M."/>
            <person name="Brokstein P."/>
            <person name="Canbaeck B."/>
            <person name="Cohen D."/>
            <person name="Courty P.E."/>
            <person name="Coutinho P.M."/>
            <person name="Delaruelle C."/>
            <person name="Detter J.C."/>
            <person name="Deveau A."/>
            <person name="DiFazio S."/>
            <person name="Duplessis S."/>
            <person name="Fraissinet-Tachet L."/>
            <person name="Lucic E."/>
            <person name="Frey-Klett P."/>
            <person name="Fourrey C."/>
            <person name="Feussner I."/>
            <person name="Gay G."/>
            <person name="Grimwood J."/>
            <person name="Hoegger P.J."/>
            <person name="Jain P."/>
            <person name="Kilaru S."/>
            <person name="Labbe J."/>
            <person name="Lin Y.C."/>
            <person name="Legue V."/>
            <person name="Le Tacon F."/>
            <person name="Marmeisse R."/>
            <person name="Melayah D."/>
            <person name="Montanini B."/>
            <person name="Muratet M."/>
            <person name="Nehls U."/>
            <person name="Niculita-Hirzel H."/>
            <person name="Oudot-Le Secq M.P."/>
            <person name="Peter M."/>
            <person name="Quesneville H."/>
            <person name="Rajashekar B."/>
            <person name="Reich M."/>
            <person name="Rouhier N."/>
            <person name="Schmutz J."/>
            <person name="Yin T."/>
            <person name="Chalot M."/>
            <person name="Henrissat B."/>
            <person name="Kuees U."/>
            <person name="Lucas S."/>
            <person name="Van de Peer Y."/>
            <person name="Podila G.K."/>
            <person name="Polle A."/>
            <person name="Pukkila P.J."/>
            <person name="Richardson P.M."/>
            <person name="Rouze P."/>
            <person name="Sanders I.R."/>
            <person name="Stajich J.E."/>
            <person name="Tunlid A."/>
            <person name="Tuskan G."/>
            <person name="Grigoriev I.V."/>
        </authorList>
    </citation>
    <scope>NUCLEOTIDE SEQUENCE [LARGE SCALE GENOMIC DNA]</scope>
    <source>
        <strain evidence="2">S238N-H82 / ATCC MYA-4686</strain>
    </source>
</reference>
<name>B0DSF4_LACBS</name>
<dbReference type="KEGG" id="lbc:LACBIDRAFT_309488"/>